<dbReference type="HOGENOM" id="CLU_033975_2_0_7"/>
<reference evidence="2 3" key="1">
    <citation type="journal article" date="2014" name="Nature">
        <title>An environmental bacterial taxon with a large and distinct metabolic repertoire.</title>
        <authorList>
            <person name="Wilson M.C."/>
            <person name="Mori T."/>
            <person name="Ruckert C."/>
            <person name="Uria A.R."/>
            <person name="Helf M.J."/>
            <person name="Takada K."/>
            <person name="Gernert C."/>
            <person name="Steffens U.A."/>
            <person name="Heycke N."/>
            <person name="Schmitt S."/>
            <person name="Rinke C."/>
            <person name="Helfrich E.J."/>
            <person name="Brachmann A.O."/>
            <person name="Gurgui C."/>
            <person name="Wakimoto T."/>
            <person name="Kracht M."/>
            <person name="Crusemann M."/>
            <person name="Hentschel U."/>
            <person name="Abe I."/>
            <person name="Matsunaga S."/>
            <person name="Kalinowski J."/>
            <person name="Takeyama H."/>
            <person name="Piel J."/>
        </authorList>
    </citation>
    <scope>NUCLEOTIDE SEQUENCE [LARGE SCALE GENOMIC DNA]</scope>
    <source>
        <strain evidence="3">TSY1</strain>
    </source>
</reference>
<dbReference type="PANTHER" id="PTHR48207:SF3">
    <property type="entry name" value="SUCCINATE--HYDROXYMETHYLGLUTARATE COA-TRANSFERASE"/>
    <property type="match status" value="1"/>
</dbReference>
<accession>W4L8W6</accession>
<name>W4L8W6_ENTF1</name>
<dbReference type="InterPro" id="IPR003673">
    <property type="entry name" value="CoA-Trfase_fam_III"/>
</dbReference>
<gene>
    <name evidence="2" type="ORF">ETSY1_35480</name>
</gene>
<dbReference type="Gene3D" id="3.40.50.10540">
    <property type="entry name" value="Crotonobetainyl-coa:carnitine coa-transferase, domain 1"/>
    <property type="match status" value="1"/>
</dbReference>
<protein>
    <submittedName>
        <fullName evidence="2">Acyl-CoA transferase</fullName>
    </submittedName>
</protein>
<dbReference type="Gene3D" id="3.30.1540.10">
    <property type="entry name" value="formyl-coa transferase, domain 3"/>
    <property type="match status" value="1"/>
</dbReference>
<dbReference type="Proteomes" id="UP000019141">
    <property type="component" value="Unassembled WGS sequence"/>
</dbReference>
<dbReference type="InterPro" id="IPR023606">
    <property type="entry name" value="CoA-Trfase_III_dom_1_sf"/>
</dbReference>
<keyword evidence="3" id="KW-1185">Reference proteome</keyword>
<dbReference type="SUPFAM" id="SSF89796">
    <property type="entry name" value="CoA-transferase family III (CaiB/BaiF)"/>
    <property type="match status" value="1"/>
</dbReference>
<comment type="caution">
    <text evidence="2">The sequence shown here is derived from an EMBL/GenBank/DDBJ whole genome shotgun (WGS) entry which is preliminary data.</text>
</comment>
<evidence type="ECO:0000256" key="1">
    <source>
        <dbReference type="ARBA" id="ARBA00022679"/>
    </source>
</evidence>
<dbReference type="PATRIC" id="fig|1429438.4.peg.6679"/>
<dbReference type="AlphaFoldDB" id="W4L8W6"/>
<dbReference type="InterPro" id="IPR050483">
    <property type="entry name" value="CoA-transferase_III_domain"/>
</dbReference>
<proteinExistence type="predicted"/>
<dbReference type="InterPro" id="IPR044855">
    <property type="entry name" value="CoA-Trfase_III_dom3_sf"/>
</dbReference>
<organism evidence="2 3">
    <name type="scientific">Entotheonella factor</name>
    <dbReference type="NCBI Taxonomy" id="1429438"/>
    <lineage>
        <taxon>Bacteria</taxon>
        <taxon>Pseudomonadati</taxon>
        <taxon>Nitrospinota/Tectimicrobiota group</taxon>
        <taxon>Candidatus Tectimicrobiota</taxon>
        <taxon>Candidatus Entotheonellia</taxon>
        <taxon>Candidatus Entotheonellales</taxon>
        <taxon>Candidatus Entotheonellaceae</taxon>
        <taxon>Candidatus Entotheonella</taxon>
    </lineage>
</organism>
<evidence type="ECO:0000313" key="2">
    <source>
        <dbReference type="EMBL" id="ETW94309.1"/>
    </source>
</evidence>
<dbReference type="GO" id="GO:0008410">
    <property type="term" value="F:CoA-transferase activity"/>
    <property type="evidence" value="ECO:0007669"/>
    <property type="project" value="TreeGrafter"/>
</dbReference>
<dbReference type="PANTHER" id="PTHR48207">
    <property type="entry name" value="SUCCINATE--HYDROXYMETHYLGLUTARATE COA-TRANSFERASE"/>
    <property type="match status" value="1"/>
</dbReference>
<dbReference type="EMBL" id="AZHW01001085">
    <property type="protein sequence ID" value="ETW94309.1"/>
    <property type="molecule type" value="Genomic_DNA"/>
</dbReference>
<sequence>MMDENDLRQGKINIMQRKSFNSDFKGMLHGVRVVDLSRVVAGNMVTLQLADHGADVIKIEPMPNGDPLRSWRDNGYSTYWKVYCRNKRSLGLNFRADGASDLIRDLATQADVMVEGFRPGTLEKMGLAPDTLIAANPKLIIVRVSGFGQSGPYSPRPGFGTLVEAMSGFASRNGFADREPVLPPLAMADMIAGLYGAFATVTALRARERGEAPGQVIDLSLLEPMISILGPEAAGYTITGNIKERVGSGSNTASPRNVYKTRDDKWVALSGSVQAMAERVLRLVGRDDMNHDPRYKDNASRVKHREEIDRIVGAWVGKQTREEALKAFTDASVTAAPVYDISDLIEDEHVVGRGIFEELPDEELGWVQHHAPVPRLSETPAEYRQPAPRLGQHTWDVLAEFGFDAAQIAALREAGIVVGEEPS</sequence>
<dbReference type="Pfam" id="PF02515">
    <property type="entry name" value="CoA_transf_3"/>
    <property type="match status" value="1"/>
</dbReference>
<evidence type="ECO:0000313" key="3">
    <source>
        <dbReference type="Proteomes" id="UP000019141"/>
    </source>
</evidence>
<keyword evidence="1 2" id="KW-0808">Transferase</keyword>